<dbReference type="PRINTS" id="PR00469">
    <property type="entry name" value="PNDRDTASEII"/>
</dbReference>
<dbReference type="NCBIfam" id="TIGR01292">
    <property type="entry name" value="TRX_reduct"/>
    <property type="match status" value="1"/>
</dbReference>
<sequence>MIDIAIIGAGPAGLTAGLYAGRGGAKAVVFEEMFSGGQAASTYKIENYPGFPDGVSGMDLGMLMEQQAQRFGTEIKNERVTSLELDGAVKRIKTDGGEYEAKTVILAFGAAPRPLGVENEEKLRGMGVSYCATCDGAFFRDKTVAVVGGGDTAIADAIYLARFAQKIYVIHRRDSLRASSALQETAFANERIAFVWDSVVEGLIGDQALSALKLKNVKTGELSQLDVSGVFVAVGTMPKTELVSGKVELSGDQYILTDVHMKTNIQGVFAAGDVRVSPLKQVVTAVADGAVAASEAIAYINK</sequence>
<dbReference type="GO" id="GO:0004791">
    <property type="term" value="F:thioredoxin-disulfide reductase (NADPH) activity"/>
    <property type="evidence" value="ECO:0007669"/>
    <property type="project" value="UniProtKB-EC"/>
</dbReference>
<accession>A0A645CQ48</accession>
<evidence type="ECO:0000256" key="5">
    <source>
        <dbReference type="ARBA" id="ARBA00023284"/>
    </source>
</evidence>
<evidence type="ECO:0000256" key="4">
    <source>
        <dbReference type="ARBA" id="ARBA00023157"/>
    </source>
</evidence>
<evidence type="ECO:0000256" key="3">
    <source>
        <dbReference type="ARBA" id="ARBA00023002"/>
    </source>
</evidence>
<comment type="caution">
    <text evidence="7">The sequence shown here is derived from an EMBL/GenBank/DDBJ whole genome shotgun (WGS) entry which is preliminary data.</text>
</comment>
<proteinExistence type="predicted"/>
<dbReference type="AlphaFoldDB" id="A0A645CQ48"/>
<evidence type="ECO:0000256" key="2">
    <source>
        <dbReference type="ARBA" id="ARBA00022827"/>
    </source>
</evidence>
<organism evidence="7">
    <name type="scientific">bioreactor metagenome</name>
    <dbReference type="NCBI Taxonomy" id="1076179"/>
    <lineage>
        <taxon>unclassified sequences</taxon>
        <taxon>metagenomes</taxon>
        <taxon>ecological metagenomes</taxon>
    </lineage>
</organism>
<evidence type="ECO:0000259" key="6">
    <source>
        <dbReference type="Pfam" id="PF07992"/>
    </source>
</evidence>
<name>A0A645CQ48_9ZZZZ</name>
<keyword evidence="2" id="KW-0274">FAD</keyword>
<keyword evidence="3 7" id="KW-0560">Oxidoreductase</keyword>
<keyword evidence="1" id="KW-0285">Flavoprotein</keyword>
<feature type="domain" description="FAD/NAD(P)-binding" evidence="6">
    <location>
        <begin position="3"/>
        <end position="289"/>
    </location>
</feature>
<dbReference type="Pfam" id="PF07992">
    <property type="entry name" value="Pyr_redox_2"/>
    <property type="match status" value="1"/>
</dbReference>
<dbReference type="SUPFAM" id="SSF51905">
    <property type="entry name" value="FAD/NAD(P)-binding domain"/>
    <property type="match status" value="1"/>
</dbReference>
<dbReference type="InterPro" id="IPR023753">
    <property type="entry name" value="FAD/NAD-binding_dom"/>
</dbReference>
<dbReference type="InterPro" id="IPR050097">
    <property type="entry name" value="Ferredoxin-NADP_redctase_2"/>
</dbReference>
<keyword evidence="5" id="KW-0676">Redox-active center</keyword>
<dbReference type="PRINTS" id="PR00368">
    <property type="entry name" value="FADPNR"/>
</dbReference>
<protein>
    <submittedName>
        <fullName evidence="7">Thioredoxin reductase</fullName>
        <ecNumber evidence="7">1.8.1.9</ecNumber>
    </submittedName>
</protein>
<dbReference type="InterPro" id="IPR036188">
    <property type="entry name" value="FAD/NAD-bd_sf"/>
</dbReference>
<reference evidence="7" key="1">
    <citation type="submission" date="2019-08" db="EMBL/GenBank/DDBJ databases">
        <authorList>
            <person name="Kucharzyk K."/>
            <person name="Murdoch R.W."/>
            <person name="Higgins S."/>
            <person name="Loffler F."/>
        </authorList>
    </citation>
    <scope>NUCLEOTIDE SEQUENCE</scope>
</reference>
<dbReference type="PANTHER" id="PTHR48105">
    <property type="entry name" value="THIOREDOXIN REDUCTASE 1-RELATED-RELATED"/>
    <property type="match status" value="1"/>
</dbReference>
<dbReference type="InterPro" id="IPR008255">
    <property type="entry name" value="Pyr_nucl-diS_OxRdtase_2_AS"/>
</dbReference>
<dbReference type="EC" id="1.8.1.9" evidence="7"/>
<dbReference type="InterPro" id="IPR005982">
    <property type="entry name" value="Thioredox_Rdtase"/>
</dbReference>
<evidence type="ECO:0000313" key="7">
    <source>
        <dbReference type="EMBL" id="MPM78852.1"/>
    </source>
</evidence>
<dbReference type="PROSITE" id="PS00573">
    <property type="entry name" value="PYRIDINE_REDOX_2"/>
    <property type="match status" value="1"/>
</dbReference>
<dbReference type="GO" id="GO:0005737">
    <property type="term" value="C:cytoplasm"/>
    <property type="evidence" value="ECO:0007669"/>
    <property type="project" value="InterPro"/>
</dbReference>
<evidence type="ECO:0000256" key="1">
    <source>
        <dbReference type="ARBA" id="ARBA00022630"/>
    </source>
</evidence>
<dbReference type="EMBL" id="VSSQ01028948">
    <property type="protein sequence ID" value="MPM78852.1"/>
    <property type="molecule type" value="Genomic_DNA"/>
</dbReference>
<keyword evidence="4" id="KW-1015">Disulfide bond</keyword>
<dbReference type="Gene3D" id="3.50.50.60">
    <property type="entry name" value="FAD/NAD(P)-binding domain"/>
    <property type="match status" value="2"/>
</dbReference>
<dbReference type="GO" id="GO:0019430">
    <property type="term" value="P:removal of superoxide radicals"/>
    <property type="evidence" value="ECO:0007669"/>
    <property type="project" value="InterPro"/>
</dbReference>
<gene>
    <name evidence="7" type="primary">trxB_45</name>
    <name evidence="7" type="ORF">SDC9_125867</name>
</gene>